<dbReference type="Proteomes" id="UP000318349">
    <property type="component" value="Unassembled WGS sequence"/>
</dbReference>
<dbReference type="Gene3D" id="1.10.3680.10">
    <property type="entry name" value="TerB-like"/>
    <property type="match status" value="1"/>
</dbReference>
<comment type="caution">
    <text evidence="2">The sequence shown here is derived from an EMBL/GenBank/DDBJ whole genome shotgun (WGS) entry which is preliminary data.</text>
</comment>
<organism evidence="2 3">
    <name type="scientific">Denitromonas halophila</name>
    <dbReference type="NCBI Taxonomy" id="1629404"/>
    <lineage>
        <taxon>Bacteria</taxon>
        <taxon>Pseudomonadati</taxon>
        <taxon>Pseudomonadota</taxon>
        <taxon>Betaproteobacteria</taxon>
        <taxon>Rhodocyclales</taxon>
        <taxon>Zoogloeaceae</taxon>
        <taxon>Denitromonas</taxon>
    </lineage>
</organism>
<reference evidence="2 3" key="1">
    <citation type="submission" date="2019-07" db="EMBL/GenBank/DDBJ databases">
        <title>The pathways for chlorine oxyanion respiration interact through the shared metabolite chlorate.</title>
        <authorList>
            <person name="Barnum T.P."/>
            <person name="Cheng Y."/>
            <person name="Hill K.A."/>
            <person name="Lucas L.N."/>
            <person name="Carlson H.K."/>
            <person name="Coates J.D."/>
        </authorList>
    </citation>
    <scope>NUCLEOTIDE SEQUENCE [LARGE SCALE GENOMIC DNA]</scope>
    <source>
        <strain evidence="2 3">SFB-1</strain>
    </source>
</reference>
<dbReference type="InterPro" id="IPR029024">
    <property type="entry name" value="TerB-like"/>
</dbReference>
<accession>A0A558E8P8</accession>
<gene>
    <name evidence="2" type="ORF">FHP89_01615</name>
</gene>
<dbReference type="AlphaFoldDB" id="A0A558E8P8"/>
<evidence type="ECO:0000259" key="1">
    <source>
        <dbReference type="Pfam" id="PF05099"/>
    </source>
</evidence>
<feature type="domain" description="Co-chaperone DjlA N-terminal" evidence="1">
    <location>
        <begin position="28"/>
        <end position="142"/>
    </location>
</feature>
<evidence type="ECO:0000313" key="2">
    <source>
        <dbReference type="EMBL" id="TVO79475.1"/>
    </source>
</evidence>
<proteinExistence type="predicted"/>
<dbReference type="InterPro" id="IPR007791">
    <property type="entry name" value="DjlA_N"/>
</dbReference>
<sequence>MLKRFIQLLKGDLEAEGSEHGPFERRIIAVAALLIEAMHVDQNASPMEAEAIARLLRRHFGLREARVAELIAVAEQRYAEVLDDWEFVQAVRRGFTPGEQREILTMLWEVAYADGRLLKLEDRLIERLAKQLRLPADVAETARIEAVSRAGLMPLREGGQ</sequence>
<dbReference type="CDD" id="cd07313">
    <property type="entry name" value="terB_like_2"/>
    <property type="match status" value="1"/>
</dbReference>
<dbReference type="Pfam" id="PF05099">
    <property type="entry name" value="TerB"/>
    <property type="match status" value="1"/>
</dbReference>
<dbReference type="EMBL" id="VMNI01000002">
    <property type="protein sequence ID" value="TVO79475.1"/>
    <property type="molecule type" value="Genomic_DNA"/>
</dbReference>
<dbReference type="SUPFAM" id="SSF158682">
    <property type="entry name" value="TerB-like"/>
    <property type="match status" value="1"/>
</dbReference>
<evidence type="ECO:0000313" key="3">
    <source>
        <dbReference type="Proteomes" id="UP000318349"/>
    </source>
</evidence>
<name>A0A558E8P8_9RHOO</name>
<protein>
    <submittedName>
        <fullName evidence="2">TerB family tellurite resistance protein</fullName>
    </submittedName>
</protein>